<dbReference type="Proteomes" id="UP000237947">
    <property type="component" value="Chromosome"/>
</dbReference>
<keyword evidence="2" id="KW-0813">Transport</keyword>
<accession>A0A2S0KLM1</accession>
<dbReference type="InterPro" id="IPR002843">
    <property type="entry name" value="ATPase_V0-cplx_csu/dsu"/>
</dbReference>
<keyword evidence="3" id="KW-0406">Ion transport</keyword>
<keyword evidence="5" id="KW-1185">Reference proteome</keyword>
<comment type="similarity">
    <text evidence="1">Belongs to the V-ATPase V0D/AC39 subunit family.</text>
</comment>
<evidence type="ECO:0000256" key="3">
    <source>
        <dbReference type="ARBA" id="ARBA00023065"/>
    </source>
</evidence>
<dbReference type="PANTHER" id="PTHR38682">
    <property type="entry name" value="V-TYPE ATP SYNTHASE SUBUNIT C"/>
    <property type="match status" value="1"/>
</dbReference>
<dbReference type="OrthoDB" id="1653at2"/>
<evidence type="ECO:0008006" key="6">
    <source>
        <dbReference type="Google" id="ProtNLM"/>
    </source>
</evidence>
<protein>
    <recommendedName>
        <fullName evidence="6">V-type ATP synthase subunit C</fullName>
    </recommendedName>
</protein>
<evidence type="ECO:0000313" key="4">
    <source>
        <dbReference type="EMBL" id="AVM41907.1"/>
    </source>
</evidence>
<evidence type="ECO:0000256" key="1">
    <source>
        <dbReference type="ARBA" id="ARBA00006709"/>
    </source>
</evidence>
<dbReference type="Gene3D" id="1.20.1690.10">
    <property type="entry name" value="V-type ATP synthase subunit C domain"/>
    <property type="match status" value="2"/>
</dbReference>
<dbReference type="PANTHER" id="PTHR38682:SF1">
    <property type="entry name" value="V-TYPE ATP SYNTHASE SUBUNIT C"/>
    <property type="match status" value="1"/>
</dbReference>
<sequence length="390" mass="44976">MATDRKDLDNLIYVSPRSWDRVAVDNADFAYESSRAKARFAHLMKAEDYKSLIDNQADDIEWIGHWAREFNAANYDVKDTVIDTLTKGYSDNDRLLIELCGGEKEDFAKMFILKNDYHNAKVIAKNFLLGQLNAQDAKRVLRVNESLFQEAANVEIESLVQWVLSYLNKDKSNSVLPDLHEKYFSMALERLLEEDAKTNEIDLAAVDINLDKAYYLHFLELVAEDKHKGYRDLLLDYISIQSDSSNLQSFYRCKKRKLTLEEFKRQFVAAGRIEFTDFAEKYQLDDEKINLGLKFNAKGSLVDNLLDLAESSSITEFLNEFTQVRDNLLIRLADKAQGLIYGAEVLFALWQANRIEIVNLQLIHAAHQLGRSEEMTAKRLRDIYGGQLRV</sequence>
<dbReference type="GO" id="GO:0046961">
    <property type="term" value="F:proton-transporting ATPase activity, rotational mechanism"/>
    <property type="evidence" value="ECO:0007669"/>
    <property type="project" value="InterPro"/>
</dbReference>
<name>A0A2S0KLM1_9FIRM</name>
<dbReference type="InterPro" id="IPR036079">
    <property type="entry name" value="ATPase_csu/dsu_sf"/>
</dbReference>
<organism evidence="4 5">
    <name type="scientific">Fastidiosipila sanguinis</name>
    <dbReference type="NCBI Taxonomy" id="236753"/>
    <lineage>
        <taxon>Bacteria</taxon>
        <taxon>Bacillati</taxon>
        <taxon>Bacillota</taxon>
        <taxon>Clostridia</taxon>
        <taxon>Eubacteriales</taxon>
        <taxon>Oscillospiraceae</taxon>
        <taxon>Fastidiosipila</taxon>
    </lineage>
</organism>
<proteinExistence type="inferred from homology"/>
<dbReference type="KEGG" id="fsa:C5Q98_01055"/>
<reference evidence="5" key="1">
    <citation type="submission" date="2018-02" db="EMBL/GenBank/DDBJ databases">
        <authorList>
            <person name="Holder M.E."/>
            <person name="Ajami N.J."/>
            <person name="Petrosino J.F."/>
        </authorList>
    </citation>
    <scope>NUCLEOTIDE SEQUENCE [LARGE SCALE GENOMIC DNA]</scope>
    <source>
        <strain evidence="5">CCUG 47711</strain>
    </source>
</reference>
<dbReference type="Pfam" id="PF01992">
    <property type="entry name" value="vATP-synt_AC39"/>
    <property type="match status" value="1"/>
</dbReference>
<dbReference type="InterPro" id="IPR050873">
    <property type="entry name" value="V-ATPase_V0D/AC39_subunit"/>
</dbReference>
<dbReference type="RefSeq" id="WP_106011893.1">
    <property type="nucleotide sequence ID" value="NZ_CP027226.1"/>
</dbReference>
<dbReference type="AlphaFoldDB" id="A0A2S0KLM1"/>
<dbReference type="SUPFAM" id="SSF103486">
    <property type="entry name" value="V-type ATP synthase subunit C"/>
    <property type="match status" value="1"/>
</dbReference>
<evidence type="ECO:0000313" key="5">
    <source>
        <dbReference type="Proteomes" id="UP000237947"/>
    </source>
</evidence>
<dbReference type="Gene3D" id="1.10.132.50">
    <property type="entry name" value="ATP synthase (C/AC39) subunit, domain 3"/>
    <property type="match status" value="1"/>
</dbReference>
<gene>
    <name evidence="4" type="ORF">C5Q98_01055</name>
</gene>
<dbReference type="InterPro" id="IPR044911">
    <property type="entry name" value="V-type_ATPase_csu/dsu_dom_3"/>
</dbReference>
<dbReference type="InterPro" id="IPR035067">
    <property type="entry name" value="V-type_ATPase_csu/dsu"/>
</dbReference>
<evidence type="ECO:0000256" key="2">
    <source>
        <dbReference type="ARBA" id="ARBA00022448"/>
    </source>
</evidence>
<dbReference type="EMBL" id="CP027226">
    <property type="protein sequence ID" value="AVM41907.1"/>
    <property type="molecule type" value="Genomic_DNA"/>
</dbReference>